<dbReference type="AlphaFoldDB" id="X1EER3"/>
<gene>
    <name evidence="1" type="ORF">S01H4_55553</name>
</gene>
<feature type="non-terminal residue" evidence="1">
    <location>
        <position position="161"/>
    </location>
</feature>
<protein>
    <submittedName>
        <fullName evidence="1">Uncharacterized protein</fullName>
    </submittedName>
</protein>
<proteinExistence type="predicted"/>
<reference evidence="1" key="1">
    <citation type="journal article" date="2014" name="Front. Microbiol.">
        <title>High frequency of phylogenetically diverse reductive dehalogenase-homologous genes in deep subseafloor sedimentary metagenomes.</title>
        <authorList>
            <person name="Kawai M."/>
            <person name="Futagami T."/>
            <person name="Toyoda A."/>
            <person name="Takaki Y."/>
            <person name="Nishi S."/>
            <person name="Hori S."/>
            <person name="Arai W."/>
            <person name="Tsubouchi T."/>
            <person name="Morono Y."/>
            <person name="Uchiyama I."/>
            <person name="Ito T."/>
            <person name="Fujiyama A."/>
            <person name="Inagaki F."/>
            <person name="Takami H."/>
        </authorList>
    </citation>
    <scope>NUCLEOTIDE SEQUENCE</scope>
    <source>
        <strain evidence="1">Expedition CK06-06</strain>
    </source>
</reference>
<comment type="caution">
    <text evidence="1">The sequence shown here is derived from an EMBL/GenBank/DDBJ whole genome shotgun (WGS) entry which is preliminary data.</text>
</comment>
<sequence>MLSLFKSVENATYDVGAIITLLESVFCNFRSLVEYFCEIFGNDKFSEFLKSELDKVKNDIGVFLSKKKETIKLDDKVIEMISKEEREINNHDILFCELVNSVVNQEKKIAHVVGLKITEDVELMFSEIKGILKDANIQDENCKYLIMNLNNSIFKTGDKCH</sequence>
<accession>X1EER3</accession>
<name>X1EER3_9ZZZZ</name>
<evidence type="ECO:0000313" key="1">
    <source>
        <dbReference type="EMBL" id="GAH07163.1"/>
    </source>
</evidence>
<organism evidence="1">
    <name type="scientific">marine sediment metagenome</name>
    <dbReference type="NCBI Taxonomy" id="412755"/>
    <lineage>
        <taxon>unclassified sequences</taxon>
        <taxon>metagenomes</taxon>
        <taxon>ecological metagenomes</taxon>
    </lineage>
</organism>
<dbReference type="EMBL" id="BART01032074">
    <property type="protein sequence ID" value="GAH07163.1"/>
    <property type="molecule type" value="Genomic_DNA"/>
</dbReference>